<evidence type="ECO:0000313" key="4">
    <source>
        <dbReference type="Proteomes" id="UP001377160"/>
    </source>
</evidence>
<dbReference type="PANTHER" id="PTHR30160">
    <property type="entry name" value="TETRAACYLDISACCHARIDE 4'-KINASE-RELATED"/>
    <property type="match status" value="1"/>
</dbReference>
<dbReference type="Proteomes" id="UP001377160">
    <property type="component" value="Unassembled WGS sequence"/>
</dbReference>
<dbReference type="PANTHER" id="PTHR30160:SF21">
    <property type="entry name" value="LIPOPOLYSACCHARIDE CORE HEPTOSYLTRANSFERASE OPSX"/>
    <property type="match status" value="1"/>
</dbReference>
<dbReference type="Pfam" id="PF01075">
    <property type="entry name" value="Glyco_transf_9"/>
    <property type="match status" value="1"/>
</dbReference>
<accession>A0ABU9FTA5</accession>
<dbReference type="EMBL" id="JBANDX010000010">
    <property type="protein sequence ID" value="MEL0609378.1"/>
    <property type="molecule type" value="Genomic_DNA"/>
</dbReference>
<proteinExistence type="predicted"/>
<name>A0ABU9FTA5_9VIBR</name>
<sequence length="351" mass="38825">MLTSAPSSLCILRLSALGDVCNTIATAQAIQKKWPDTKITWITGKLEAQLLKAIDGIEVIVFDKKHGIKGYKALWKQLGDRNFDALLHMQYAIRASVATLGINAKYKLGFSSERSQDFQTLFTNVKVPSPASLHVADGLMAFAHQIGVPQSELSWSLSYSEEDKVWAETKLDSEKPNLLLVPGASKAYKNWNVEGYVDVINHARNNGWNVILAGSPAKIEVDLANDIQTILSEPCINLVGESSIMQMLSLIDLVDIVIAPDTGPAHMASAVKTPIIGLYAHHNPIRVGPYNYLKYVVSVYEEVIFAETGKNSQELGWRTRAKDEKAMDRISSDSVVTMFDQVVEDLYPQYL</sequence>
<dbReference type="CDD" id="cd03789">
    <property type="entry name" value="GT9_LPS_heptosyltransferase"/>
    <property type="match status" value="1"/>
</dbReference>
<dbReference type="Gene3D" id="3.40.50.2000">
    <property type="entry name" value="Glycogen Phosphorylase B"/>
    <property type="match status" value="2"/>
</dbReference>
<evidence type="ECO:0000256" key="1">
    <source>
        <dbReference type="ARBA" id="ARBA00022676"/>
    </source>
</evidence>
<dbReference type="RefSeq" id="WP_341635382.1">
    <property type="nucleotide sequence ID" value="NZ_JBANDX010000010.1"/>
</dbReference>
<reference evidence="3 4" key="1">
    <citation type="submission" date="2024-02" db="EMBL/GenBank/DDBJ databases">
        <title>Bacteria isolated from the canopy kelp, Nereocystis luetkeana.</title>
        <authorList>
            <person name="Pfister C.A."/>
            <person name="Younker I.T."/>
            <person name="Light S.H."/>
        </authorList>
    </citation>
    <scope>NUCLEOTIDE SEQUENCE [LARGE SCALE GENOMIC DNA]</scope>
    <source>
        <strain evidence="3 4">TI.1.15</strain>
    </source>
</reference>
<protein>
    <submittedName>
        <fullName evidence="3">Glycosyltransferase family 9 protein</fullName>
    </submittedName>
</protein>
<evidence type="ECO:0000256" key="2">
    <source>
        <dbReference type="ARBA" id="ARBA00022679"/>
    </source>
</evidence>
<dbReference type="InterPro" id="IPR002201">
    <property type="entry name" value="Glyco_trans_9"/>
</dbReference>
<comment type="caution">
    <text evidence="3">The sequence shown here is derived from an EMBL/GenBank/DDBJ whole genome shotgun (WGS) entry which is preliminary data.</text>
</comment>
<keyword evidence="4" id="KW-1185">Reference proteome</keyword>
<gene>
    <name evidence="3" type="ORF">V8Z71_13730</name>
</gene>
<dbReference type="SUPFAM" id="SSF53756">
    <property type="entry name" value="UDP-Glycosyltransferase/glycogen phosphorylase"/>
    <property type="match status" value="1"/>
</dbReference>
<organism evidence="3 4">
    <name type="scientific">Vibrio echinoideorum</name>
    <dbReference type="NCBI Taxonomy" id="2100116"/>
    <lineage>
        <taxon>Bacteria</taxon>
        <taxon>Pseudomonadati</taxon>
        <taxon>Pseudomonadota</taxon>
        <taxon>Gammaproteobacteria</taxon>
        <taxon>Vibrionales</taxon>
        <taxon>Vibrionaceae</taxon>
        <taxon>Vibrio</taxon>
    </lineage>
</organism>
<evidence type="ECO:0000313" key="3">
    <source>
        <dbReference type="EMBL" id="MEL0609378.1"/>
    </source>
</evidence>
<dbReference type="InterPro" id="IPR051199">
    <property type="entry name" value="LPS_LOS_Heptosyltrfase"/>
</dbReference>
<keyword evidence="1" id="KW-0328">Glycosyltransferase</keyword>
<keyword evidence="2" id="KW-0808">Transferase</keyword>